<evidence type="ECO:0000313" key="2">
    <source>
        <dbReference type="EMBL" id="OIQ78662.1"/>
    </source>
</evidence>
<sequence length="262" mass="29431">MRETGRPAHDADREATTAGEVHGQPSARPTVVDVRGRHEVVESGRDQEPQRVDHVDEVVEHHVPHRTGRVLAVLLERHDVTVGPARERPVGRCVATVERDHQRDAGRPREPDELPGAREIQRERLVDQHRHAGAQERGDDLGVRLRRGVHQRGVQTHLDRVLDAAEPVGKAVGVRDGVEVRRRPRDQDRRHPRHRRDHRQVGLARDRADPDDGDPHRPAPFLDPDVPGPPQPRGARDTGRRPAATDRGARRSARGERGRIAP</sequence>
<dbReference type="EMBL" id="MLJW01001359">
    <property type="protein sequence ID" value="OIQ78662.1"/>
    <property type="molecule type" value="Genomic_DNA"/>
</dbReference>
<feature type="compositionally biased region" description="Basic and acidic residues" evidence="1">
    <location>
        <begin position="1"/>
        <end position="15"/>
    </location>
</feature>
<evidence type="ECO:0000256" key="1">
    <source>
        <dbReference type="SAM" id="MobiDB-lite"/>
    </source>
</evidence>
<comment type="caution">
    <text evidence="2">The sequence shown here is derived from an EMBL/GenBank/DDBJ whole genome shotgun (WGS) entry which is preliminary data.</text>
</comment>
<feature type="region of interest" description="Disordered" evidence="1">
    <location>
        <begin position="1"/>
        <end position="35"/>
    </location>
</feature>
<name>A0A1J5Q4Q9_9ZZZZ</name>
<dbReference type="AlphaFoldDB" id="A0A1J5Q4Q9"/>
<proteinExistence type="predicted"/>
<accession>A0A1J5Q4Q9</accession>
<organism evidence="2">
    <name type="scientific">mine drainage metagenome</name>
    <dbReference type="NCBI Taxonomy" id="410659"/>
    <lineage>
        <taxon>unclassified sequences</taxon>
        <taxon>metagenomes</taxon>
        <taxon>ecological metagenomes</taxon>
    </lineage>
</organism>
<gene>
    <name evidence="2" type="ORF">GALL_396230</name>
</gene>
<feature type="region of interest" description="Disordered" evidence="1">
    <location>
        <begin position="173"/>
        <end position="262"/>
    </location>
</feature>
<protein>
    <submittedName>
        <fullName evidence="2">Uncharacterized protein</fullName>
    </submittedName>
</protein>
<feature type="region of interest" description="Disordered" evidence="1">
    <location>
        <begin position="99"/>
        <end position="119"/>
    </location>
</feature>
<feature type="compositionally biased region" description="Basic and acidic residues" evidence="1">
    <location>
        <begin position="234"/>
        <end position="262"/>
    </location>
</feature>
<reference evidence="2" key="1">
    <citation type="submission" date="2016-10" db="EMBL/GenBank/DDBJ databases">
        <title>Sequence of Gallionella enrichment culture.</title>
        <authorList>
            <person name="Poehlein A."/>
            <person name="Muehling M."/>
            <person name="Daniel R."/>
        </authorList>
    </citation>
    <scope>NUCLEOTIDE SEQUENCE</scope>
</reference>
<feature type="compositionally biased region" description="Basic and acidic residues" evidence="1">
    <location>
        <begin position="176"/>
        <end position="189"/>
    </location>
</feature>
<feature type="compositionally biased region" description="Basic and acidic residues" evidence="1">
    <location>
        <begin position="204"/>
        <end position="217"/>
    </location>
</feature>